<reference evidence="3 4" key="1">
    <citation type="journal article" date="2014" name="J. Biotechnol.">
        <title>Complete genome sequence of the actinobacterium Amycolatopsis japonica MG417-CF17(T) (=DSM 44213T) producing (S,S)-N,N'-ethylenediaminedisuccinic acid.</title>
        <authorList>
            <person name="Stegmann E."/>
            <person name="Albersmeier A."/>
            <person name="Spohn M."/>
            <person name="Gert H."/>
            <person name="Weber T."/>
            <person name="Wohlleben W."/>
            <person name="Kalinowski J."/>
            <person name="Ruckert C."/>
        </authorList>
    </citation>
    <scope>NUCLEOTIDE SEQUENCE [LARGE SCALE GENOMIC DNA]</scope>
    <source>
        <strain evidence="4">MG417-CF17 (DSM 44213)</strain>
    </source>
</reference>
<evidence type="ECO:0000256" key="2">
    <source>
        <dbReference type="SAM" id="SignalP"/>
    </source>
</evidence>
<dbReference type="EMBL" id="CP008953">
    <property type="protein sequence ID" value="AIG73140.1"/>
    <property type="molecule type" value="Genomic_DNA"/>
</dbReference>
<protein>
    <submittedName>
        <fullName evidence="3">Conserved putative secreted protein</fullName>
    </submittedName>
</protein>
<feature type="signal peptide" evidence="2">
    <location>
        <begin position="1"/>
        <end position="26"/>
    </location>
</feature>
<dbReference type="HOGENOM" id="CLU_825483_0_0_11"/>
<evidence type="ECO:0000313" key="3">
    <source>
        <dbReference type="EMBL" id="AIG73140.1"/>
    </source>
</evidence>
<evidence type="ECO:0000313" key="4">
    <source>
        <dbReference type="Proteomes" id="UP000028492"/>
    </source>
</evidence>
<gene>
    <name evidence="3" type="ORF">AJAP_01015</name>
</gene>
<organism evidence="3 4">
    <name type="scientific">Amycolatopsis japonica</name>
    <dbReference type="NCBI Taxonomy" id="208439"/>
    <lineage>
        <taxon>Bacteria</taxon>
        <taxon>Bacillati</taxon>
        <taxon>Actinomycetota</taxon>
        <taxon>Actinomycetes</taxon>
        <taxon>Pseudonocardiales</taxon>
        <taxon>Pseudonocardiaceae</taxon>
        <taxon>Amycolatopsis</taxon>
        <taxon>Amycolatopsis japonica group</taxon>
    </lineage>
</organism>
<dbReference type="eggNOG" id="ENOG5033RJZ">
    <property type="taxonomic scope" value="Bacteria"/>
</dbReference>
<dbReference type="STRING" id="208439.AJAP_01015"/>
<feature type="region of interest" description="Disordered" evidence="1">
    <location>
        <begin position="175"/>
        <end position="197"/>
    </location>
</feature>
<keyword evidence="4" id="KW-1185">Reference proteome</keyword>
<dbReference type="InterPro" id="IPR024520">
    <property type="entry name" value="DUF3558"/>
</dbReference>
<dbReference type="RefSeq" id="WP_038507437.1">
    <property type="nucleotide sequence ID" value="NZ_CP008953.1"/>
</dbReference>
<dbReference type="KEGG" id="aja:AJAP_01015"/>
<evidence type="ECO:0000256" key="1">
    <source>
        <dbReference type="SAM" id="MobiDB-lite"/>
    </source>
</evidence>
<feature type="chain" id="PRO_5039515743" evidence="2">
    <location>
        <begin position="27"/>
        <end position="336"/>
    </location>
</feature>
<name>A0A075USP4_9PSEU</name>
<sequence length="336" mass="34528">MNRRRTPITALFAAVLLLGGCSETISGTASPVPGQGPVLTKAAPCSLLTPEHADALALKLPGVETKGNQAQKLPPMCLLSERDDSPRGVSLSITQSVDIPLNDFYAGAQPGEKYGIGGFTWTRYASPLGPTACSLSTELGPSSFVEIGSETQTGAPESTACDLALAAAPAIASRLPGGQPNPKIVAPPGQKKPEPSGPLLQVDPCTLLKPDEAAKLAIAQGAPVDPANLANPEDKGCEWKDSDGDKGQRPLNVTFFPSTAVADVAGLQGTPEETDLAGRKWTVRSDAATKYCTAALPITATSTVKVSSGHWDDETKACDLLRAALPTVSAALPAGS</sequence>
<proteinExistence type="predicted"/>
<keyword evidence="2" id="KW-0732">Signal</keyword>
<dbReference type="AlphaFoldDB" id="A0A075USP4"/>
<dbReference type="Proteomes" id="UP000028492">
    <property type="component" value="Chromosome"/>
</dbReference>
<dbReference type="PROSITE" id="PS51257">
    <property type="entry name" value="PROKAR_LIPOPROTEIN"/>
    <property type="match status" value="1"/>
</dbReference>
<accession>A0A075USP4</accession>
<dbReference type="Pfam" id="PF12079">
    <property type="entry name" value="DUF3558"/>
    <property type="match status" value="2"/>
</dbReference>